<evidence type="ECO:0000256" key="6">
    <source>
        <dbReference type="SAM" id="MobiDB-lite"/>
    </source>
</evidence>
<feature type="compositionally biased region" description="Basic and acidic residues" evidence="6">
    <location>
        <begin position="336"/>
        <end position="349"/>
    </location>
</feature>
<gene>
    <name evidence="10" type="ORF">RND81_04G189100</name>
</gene>
<dbReference type="InterPro" id="IPR017884">
    <property type="entry name" value="SANT_dom"/>
</dbReference>
<dbReference type="AlphaFoldDB" id="A0AAW1LNQ7"/>
<name>A0AAW1LNQ7_SAPOF</name>
<feature type="compositionally biased region" description="Low complexity" evidence="6">
    <location>
        <begin position="177"/>
        <end position="193"/>
    </location>
</feature>
<feature type="domain" description="HTH myb-type" evidence="9">
    <location>
        <begin position="45"/>
        <end position="99"/>
    </location>
</feature>
<dbReference type="NCBIfam" id="TIGR01557">
    <property type="entry name" value="myb_SHAQKYF"/>
    <property type="match status" value="1"/>
</dbReference>
<feature type="compositionally biased region" description="Polar residues" evidence="6">
    <location>
        <begin position="101"/>
        <end position="110"/>
    </location>
</feature>
<dbReference type="PROSITE" id="PS50090">
    <property type="entry name" value="MYB_LIKE"/>
    <property type="match status" value="1"/>
</dbReference>
<reference evidence="10" key="1">
    <citation type="submission" date="2024-03" db="EMBL/GenBank/DDBJ databases">
        <title>WGS assembly of Saponaria officinalis var. Norfolk2.</title>
        <authorList>
            <person name="Jenkins J."/>
            <person name="Shu S."/>
            <person name="Grimwood J."/>
            <person name="Barry K."/>
            <person name="Goodstein D."/>
            <person name="Schmutz J."/>
            <person name="Leebens-Mack J."/>
            <person name="Osbourn A."/>
        </authorList>
    </citation>
    <scope>NUCLEOTIDE SEQUENCE [LARGE SCALE GENOMIC DNA]</scope>
    <source>
        <strain evidence="10">JIC</strain>
    </source>
</reference>
<dbReference type="PROSITE" id="PS51294">
    <property type="entry name" value="HTH_MYB"/>
    <property type="match status" value="1"/>
</dbReference>
<dbReference type="InterPro" id="IPR009057">
    <property type="entry name" value="Homeodomain-like_sf"/>
</dbReference>
<evidence type="ECO:0000313" key="11">
    <source>
        <dbReference type="Proteomes" id="UP001443914"/>
    </source>
</evidence>
<keyword evidence="4" id="KW-0804">Transcription</keyword>
<feature type="region of interest" description="Disordered" evidence="6">
    <location>
        <begin position="336"/>
        <end position="396"/>
    </location>
</feature>
<dbReference type="CDD" id="cd00167">
    <property type="entry name" value="SANT"/>
    <property type="match status" value="1"/>
</dbReference>
<sequence length="432" mass="47976">MVSQEKTSVDQSNSVLSSENLISMDVCVQSDMEDGLIPKIRKPYTITKQRERWTEEEHTKFLEALKLHGRAWRKIEEHVGTKTAVQIRSHAQKFFSKVVRETSNSNASSTEPIEIPPPRPKRKPSHPYPRKLVLPTKKDKSVDQLGRSVSPYSSIDDQQNQSPTSVLSALASDTLASADSDIPNNSPSPISADLNNKAEDLPSDDDKSLQDDVHVTPSIQDDRVSVKLELFPSMNSSEKTESVATKVLKLFGKDVIVPSTSLCLNKSPSVDMGESVFQGSSETFQPMDISLQTADNSQDCQTLYYVDGSGNHVEKPIPLPWWVFFRGMPVSPLECHVDNPQEKETEREGSCAGSNSESASAVGNSDNNWDSESQSEEPNTEKNPTLLEKRSSTSKANKGFVPYKRCFSERDTHSSSTVGINEEESRRIRLCL</sequence>
<evidence type="ECO:0000256" key="1">
    <source>
        <dbReference type="ARBA" id="ARBA00004123"/>
    </source>
</evidence>
<accession>A0AAW1LNQ7</accession>
<feature type="compositionally biased region" description="Polar residues" evidence="6">
    <location>
        <begin position="150"/>
        <end position="165"/>
    </location>
</feature>
<dbReference type="Pfam" id="PF00249">
    <property type="entry name" value="Myb_DNA-binding"/>
    <property type="match status" value="1"/>
</dbReference>
<dbReference type="FunFam" id="1.10.10.60:FF:000023">
    <property type="entry name" value="protein REVEILLE 6 isoform X1"/>
    <property type="match status" value="1"/>
</dbReference>
<evidence type="ECO:0000256" key="3">
    <source>
        <dbReference type="ARBA" id="ARBA00023125"/>
    </source>
</evidence>
<dbReference type="PANTHER" id="PTHR12802:SF155">
    <property type="entry name" value="DEUBIQUITINASE MYSM1"/>
    <property type="match status" value="1"/>
</dbReference>
<comment type="subcellular location">
    <subcellularLocation>
        <location evidence="1">Nucleus</location>
    </subcellularLocation>
</comment>
<feature type="compositionally biased region" description="Basic and acidic residues" evidence="6">
    <location>
        <begin position="196"/>
        <end position="218"/>
    </location>
</feature>
<evidence type="ECO:0000259" key="8">
    <source>
        <dbReference type="PROSITE" id="PS51293"/>
    </source>
</evidence>
<dbReference type="PANTHER" id="PTHR12802">
    <property type="entry name" value="SWI/SNF COMPLEX-RELATED"/>
    <property type="match status" value="1"/>
</dbReference>
<keyword evidence="2" id="KW-0805">Transcription regulation</keyword>
<feature type="compositionally biased region" description="Polar residues" evidence="6">
    <location>
        <begin position="352"/>
        <end position="372"/>
    </location>
</feature>
<feature type="region of interest" description="Disordered" evidence="6">
    <location>
        <begin position="177"/>
        <end position="218"/>
    </location>
</feature>
<feature type="region of interest" description="Disordered" evidence="6">
    <location>
        <begin position="409"/>
        <end position="432"/>
    </location>
</feature>
<evidence type="ECO:0000256" key="4">
    <source>
        <dbReference type="ARBA" id="ARBA00023163"/>
    </source>
</evidence>
<dbReference type="GO" id="GO:0010468">
    <property type="term" value="P:regulation of gene expression"/>
    <property type="evidence" value="ECO:0007669"/>
    <property type="project" value="UniProtKB-ARBA"/>
</dbReference>
<dbReference type="InterPro" id="IPR017930">
    <property type="entry name" value="Myb_dom"/>
</dbReference>
<evidence type="ECO:0000259" key="7">
    <source>
        <dbReference type="PROSITE" id="PS50090"/>
    </source>
</evidence>
<dbReference type="EMBL" id="JBDFQZ010000004">
    <property type="protein sequence ID" value="KAK9735185.1"/>
    <property type="molecule type" value="Genomic_DNA"/>
</dbReference>
<evidence type="ECO:0000259" key="9">
    <source>
        <dbReference type="PROSITE" id="PS51294"/>
    </source>
</evidence>
<dbReference type="InterPro" id="IPR006447">
    <property type="entry name" value="Myb_dom_plants"/>
</dbReference>
<organism evidence="10 11">
    <name type="scientific">Saponaria officinalis</name>
    <name type="common">Common soapwort</name>
    <name type="synonym">Lychnis saponaria</name>
    <dbReference type="NCBI Taxonomy" id="3572"/>
    <lineage>
        <taxon>Eukaryota</taxon>
        <taxon>Viridiplantae</taxon>
        <taxon>Streptophyta</taxon>
        <taxon>Embryophyta</taxon>
        <taxon>Tracheophyta</taxon>
        <taxon>Spermatophyta</taxon>
        <taxon>Magnoliopsida</taxon>
        <taxon>eudicotyledons</taxon>
        <taxon>Gunneridae</taxon>
        <taxon>Pentapetalae</taxon>
        <taxon>Caryophyllales</taxon>
        <taxon>Caryophyllaceae</taxon>
        <taxon>Caryophylleae</taxon>
        <taxon>Saponaria</taxon>
    </lineage>
</organism>
<dbReference type="PROSITE" id="PS51293">
    <property type="entry name" value="SANT"/>
    <property type="match status" value="1"/>
</dbReference>
<feature type="region of interest" description="Disordered" evidence="6">
    <location>
        <begin position="99"/>
        <end position="165"/>
    </location>
</feature>
<evidence type="ECO:0000256" key="5">
    <source>
        <dbReference type="ARBA" id="ARBA00023242"/>
    </source>
</evidence>
<dbReference type="SMART" id="SM00717">
    <property type="entry name" value="SANT"/>
    <property type="match status" value="1"/>
</dbReference>
<feature type="compositionally biased region" description="Basic residues" evidence="6">
    <location>
        <begin position="119"/>
        <end position="129"/>
    </location>
</feature>
<dbReference type="Gene3D" id="1.10.10.60">
    <property type="entry name" value="Homeodomain-like"/>
    <property type="match status" value="1"/>
</dbReference>
<feature type="domain" description="SANT" evidence="8">
    <location>
        <begin position="48"/>
        <end position="99"/>
    </location>
</feature>
<proteinExistence type="predicted"/>
<feature type="compositionally biased region" description="Basic and acidic residues" evidence="6">
    <location>
        <begin position="423"/>
        <end position="432"/>
    </location>
</feature>
<dbReference type="SUPFAM" id="SSF46689">
    <property type="entry name" value="Homeodomain-like"/>
    <property type="match status" value="1"/>
</dbReference>
<keyword evidence="5" id="KW-0539">Nucleus</keyword>
<protein>
    <submittedName>
        <fullName evidence="10">Uncharacterized protein</fullName>
    </submittedName>
</protein>
<keyword evidence="3" id="KW-0238">DNA-binding</keyword>
<evidence type="ECO:0000256" key="2">
    <source>
        <dbReference type="ARBA" id="ARBA00023015"/>
    </source>
</evidence>
<dbReference type="GO" id="GO:0003677">
    <property type="term" value="F:DNA binding"/>
    <property type="evidence" value="ECO:0007669"/>
    <property type="project" value="UniProtKB-KW"/>
</dbReference>
<dbReference type="Proteomes" id="UP001443914">
    <property type="component" value="Unassembled WGS sequence"/>
</dbReference>
<evidence type="ECO:0000313" key="10">
    <source>
        <dbReference type="EMBL" id="KAK9735185.1"/>
    </source>
</evidence>
<dbReference type="GO" id="GO:0005634">
    <property type="term" value="C:nucleus"/>
    <property type="evidence" value="ECO:0007669"/>
    <property type="project" value="UniProtKB-SubCell"/>
</dbReference>
<dbReference type="InterPro" id="IPR001005">
    <property type="entry name" value="SANT/Myb"/>
</dbReference>
<feature type="domain" description="Myb-like" evidence="7">
    <location>
        <begin position="45"/>
        <end position="95"/>
    </location>
</feature>
<comment type="caution">
    <text evidence="10">The sequence shown here is derived from an EMBL/GenBank/DDBJ whole genome shotgun (WGS) entry which is preliminary data.</text>
</comment>
<keyword evidence="11" id="KW-1185">Reference proteome</keyword>